<dbReference type="Proteomes" id="UP000323917">
    <property type="component" value="Chromosome"/>
</dbReference>
<sequence>MPFVRNQPDIRRIWLSYKAFCTASTLWHMDCWLTHVQRNCKSVSQNEISVVDGTALAIGSVEIQELPTFRSVLGTFV</sequence>
<accession>A0A5B9QF63</accession>
<proteinExistence type="predicted"/>
<evidence type="ECO:0000313" key="2">
    <source>
        <dbReference type="Proteomes" id="UP000323917"/>
    </source>
</evidence>
<dbReference type="EMBL" id="CP042913">
    <property type="protein sequence ID" value="QEG32953.1"/>
    <property type="molecule type" value="Genomic_DNA"/>
</dbReference>
<keyword evidence="2" id="KW-1185">Reference proteome</keyword>
<organism evidence="1 2">
    <name type="scientific">Bythopirellula goksoeyrii</name>
    <dbReference type="NCBI Taxonomy" id="1400387"/>
    <lineage>
        <taxon>Bacteria</taxon>
        <taxon>Pseudomonadati</taxon>
        <taxon>Planctomycetota</taxon>
        <taxon>Planctomycetia</taxon>
        <taxon>Pirellulales</taxon>
        <taxon>Lacipirellulaceae</taxon>
        <taxon>Bythopirellula</taxon>
    </lineage>
</organism>
<gene>
    <name evidence="1" type="ORF">Pr1d_02140</name>
</gene>
<reference evidence="1 2" key="1">
    <citation type="submission" date="2019-08" db="EMBL/GenBank/DDBJ databases">
        <title>Deep-cultivation of Planctomycetes and their phenomic and genomic characterization uncovers novel biology.</title>
        <authorList>
            <person name="Wiegand S."/>
            <person name="Jogler M."/>
            <person name="Boedeker C."/>
            <person name="Pinto D."/>
            <person name="Vollmers J."/>
            <person name="Rivas-Marin E."/>
            <person name="Kohn T."/>
            <person name="Peeters S.H."/>
            <person name="Heuer A."/>
            <person name="Rast P."/>
            <person name="Oberbeckmann S."/>
            <person name="Bunk B."/>
            <person name="Jeske O."/>
            <person name="Meyerdierks A."/>
            <person name="Storesund J.E."/>
            <person name="Kallscheuer N."/>
            <person name="Luecker S."/>
            <person name="Lage O.M."/>
            <person name="Pohl T."/>
            <person name="Merkel B.J."/>
            <person name="Hornburger P."/>
            <person name="Mueller R.-W."/>
            <person name="Bruemmer F."/>
            <person name="Labrenz M."/>
            <person name="Spormann A.M."/>
            <person name="Op den Camp H."/>
            <person name="Overmann J."/>
            <person name="Amann R."/>
            <person name="Jetten M.S.M."/>
            <person name="Mascher T."/>
            <person name="Medema M.H."/>
            <person name="Devos D.P."/>
            <person name="Kaster A.-K."/>
            <person name="Ovreas L."/>
            <person name="Rohde M."/>
            <person name="Galperin M.Y."/>
            <person name="Jogler C."/>
        </authorList>
    </citation>
    <scope>NUCLEOTIDE SEQUENCE [LARGE SCALE GENOMIC DNA]</scope>
    <source>
        <strain evidence="1 2">Pr1d</strain>
    </source>
</reference>
<protein>
    <submittedName>
        <fullName evidence="1">Uncharacterized protein</fullName>
    </submittedName>
</protein>
<dbReference type="AlphaFoldDB" id="A0A5B9QF63"/>
<dbReference type="KEGG" id="bgok:Pr1d_02140"/>
<evidence type="ECO:0000313" key="1">
    <source>
        <dbReference type="EMBL" id="QEG32953.1"/>
    </source>
</evidence>
<name>A0A5B9QF63_9BACT</name>